<feature type="compositionally biased region" description="Low complexity" evidence="12">
    <location>
        <begin position="343"/>
        <end position="390"/>
    </location>
</feature>
<comment type="similarity">
    <text evidence="8">Belongs to the TDD superfamily. DTWD1 family.</text>
</comment>
<dbReference type="Proteomes" id="UP001054857">
    <property type="component" value="Unassembled WGS sequence"/>
</dbReference>
<sequence>MDETHPAAKLAARRPDWELPQLHSGLQLAPLDVLYTNKERIKCPKCGRSRAHYCYDCLQPLVPFPTVALPFRVSIVTHHEEKASKNTGVQVAILAAGQVDLHSMSAVPADVDVSRCAVLFPCEEALEVGQLQPDSIDRLFIIDSRWKKAGELVRSEQFRGMRAVRLSATRSAFWRFHTRGVAEEGVCTVEALYFLLEAMVQQGKLTDPRFTAPHAFDNLLWYFAYQHQVVQQAAQKRLAQETGAGDQQQQQQGKQAEGGADEDADAGVGTGGKSKQQQQQRQKQQQQQQQQKGQQKPKQQGQQKQQGQGRKGRGQQQGQGGEGQQKEGETEGQGAGPHVIPVEGPAAQEAAVAARDVAPAQAGCAAVAACGGAQQQAAEQEGQQQQQQEQQRQEQQRQAAGEGCSTGDAGEGAETGQVAEEAGAGAGALKGSDAVADSAAGAAEEDGREVENDGGEKEAKRARVL</sequence>
<evidence type="ECO:0000256" key="1">
    <source>
        <dbReference type="ARBA" id="ARBA00004123"/>
    </source>
</evidence>
<feature type="compositionally biased region" description="Low complexity" evidence="12">
    <location>
        <begin position="412"/>
        <end position="442"/>
    </location>
</feature>
<evidence type="ECO:0000256" key="9">
    <source>
        <dbReference type="ARBA" id="ARBA00039242"/>
    </source>
</evidence>
<dbReference type="InterPro" id="IPR005636">
    <property type="entry name" value="DTW"/>
</dbReference>
<accession>A0AAD3DM61</accession>
<keyword evidence="4" id="KW-0949">S-adenosyl-L-methionine</keyword>
<dbReference type="Pfam" id="PF03942">
    <property type="entry name" value="DTW"/>
    <property type="match status" value="1"/>
</dbReference>
<proteinExistence type="inferred from homology"/>
<dbReference type="GO" id="GO:0016432">
    <property type="term" value="F:tRNA-uridine aminocarboxypropyltransferase activity"/>
    <property type="evidence" value="ECO:0007669"/>
    <property type="project" value="UniProtKB-EC"/>
</dbReference>
<keyword evidence="3" id="KW-0808">Transferase</keyword>
<evidence type="ECO:0000256" key="5">
    <source>
        <dbReference type="ARBA" id="ARBA00022694"/>
    </source>
</evidence>
<evidence type="ECO:0000259" key="13">
    <source>
        <dbReference type="SMART" id="SM01144"/>
    </source>
</evidence>
<gene>
    <name evidence="14" type="ORF">Agub_g4391</name>
</gene>
<keyword evidence="5" id="KW-0819">tRNA processing</keyword>
<evidence type="ECO:0000256" key="2">
    <source>
        <dbReference type="ARBA" id="ARBA00012386"/>
    </source>
</evidence>
<keyword evidence="6" id="KW-0539">Nucleus</keyword>
<feature type="compositionally biased region" description="Low complexity" evidence="12">
    <location>
        <begin position="273"/>
        <end position="308"/>
    </location>
</feature>
<evidence type="ECO:0000256" key="11">
    <source>
        <dbReference type="ARBA" id="ARBA00048718"/>
    </source>
</evidence>
<comment type="function">
    <text evidence="7">Catalyzes the formation of 3-(3-amino-3-carboxypropyl)uridine (acp3U) at position 20 in the D-loop of several cytoplasmic tRNAs (acp3U(20)).</text>
</comment>
<protein>
    <recommendedName>
        <fullName evidence="9">tRNA-uridine aminocarboxypropyltransferase 1</fullName>
        <ecNumber evidence="2">2.5.1.25</ecNumber>
    </recommendedName>
    <alternativeName>
        <fullName evidence="10">DTW domain-containing protein 1</fullName>
    </alternativeName>
</protein>
<feature type="region of interest" description="Disordered" evidence="12">
    <location>
        <begin position="240"/>
        <end position="465"/>
    </location>
</feature>
<name>A0AAD3DM61_9CHLO</name>
<dbReference type="AlphaFoldDB" id="A0AAD3DM61"/>
<feature type="compositionally biased region" description="Low complexity" evidence="12">
    <location>
        <begin position="240"/>
        <end position="258"/>
    </location>
</feature>
<reference evidence="14 15" key="1">
    <citation type="journal article" date="2021" name="Sci. Rep.">
        <title>Genome sequencing of the multicellular alga Astrephomene provides insights into convergent evolution of germ-soma differentiation.</title>
        <authorList>
            <person name="Yamashita S."/>
            <person name="Yamamoto K."/>
            <person name="Matsuzaki R."/>
            <person name="Suzuki S."/>
            <person name="Yamaguchi H."/>
            <person name="Hirooka S."/>
            <person name="Minakuchi Y."/>
            <person name="Miyagishima S."/>
            <person name="Kawachi M."/>
            <person name="Toyoda A."/>
            <person name="Nozaki H."/>
        </authorList>
    </citation>
    <scope>NUCLEOTIDE SEQUENCE [LARGE SCALE GENOMIC DNA]</scope>
    <source>
        <strain evidence="14 15">NIES-4017</strain>
    </source>
</reference>
<keyword evidence="15" id="KW-1185">Reference proteome</keyword>
<feature type="domain" description="DTW" evidence="13">
    <location>
        <begin position="39"/>
        <end position="235"/>
    </location>
</feature>
<evidence type="ECO:0000256" key="10">
    <source>
        <dbReference type="ARBA" id="ARBA00042508"/>
    </source>
</evidence>
<evidence type="ECO:0000256" key="8">
    <source>
        <dbReference type="ARBA" id="ARBA00038290"/>
    </source>
</evidence>
<evidence type="ECO:0000256" key="12">
    <source>
        <dbReference type="SAM" id="MobiDB-lite"/>
    </source>
</evidence>
<evidence type="ECO:0000313" key="15">
    <source>
        <dbReference type="Proteomes" id="UP001054857"/>
    </source>
</evidence>
<organism evidence="14 15">
    <name type="scientific">Astrephomene gubernaculifera</name>
    <dbReference type="NCBI Taxonomy" id="47775"/>
    <lineage>
        <taxon>Eukaryota</taxon>
        <taxon>Viridiplantae</taxon>
        <taxon>Chlorophyta</taxon>
        <taxon>core chlorophytes</taxon>
        <taxon>Chlorophyceae</taxon>
        <taxon>CS clade</taxon>
        <taxon>Chlamydomonadales</taxon>
        <taxon>Astrephomenaceae</taxon>
        <taxon>Astrephomene</taxon>
    </lineage>
</organism>
<dbReference type="PANTHER" id="PTHR15627:SF8">
    <property type="entry name" value="TRNA-URIDINE AMINOCARBOXYPROPYLTRANSFERASE 1"/>
    <property type="match status" value="1"/>
</dbReference>
<comment type="catalytic activity">
    <reaction evidence="11">
        <text>a uridine in tRNA + S-adenosyl-L-methionine = a 3-[(3S)-3-amino-3-carboxypropyl]uridine in tRNA + S-methyl-5'-thioadenosine + H(+)</text>
        <dbReference type="Rhea" id="RHEA:62432"/>
        <dbReference type="Rhea" id="RHEA-COMP:13339"/>
        <dbReference type="Rhea" id="RHEA-COMP:16092"/>
        <dbReference type="ChEBI" id="CHEBI:15378"/>
        <dbReference type="ChEBI" id="CHEBI:17509"/>
        <dbReference type="ChEBI" id="CHEBI:59789"/>
        <dbReference type="ChEBI" id="CHEBI:65315"/>
        <dbReference type="ChEBI" id="CHEBI:82930"/>
        <dbReference type="EC" id="2.5.1.25"/>
    </reaction>
</comment>
<feature type="compositionally biased region" description="Basic and acidic residues" evidence="12">
    <location>
        <begin position="449"/>
        <end position="465"/>
    </location>
</feature>
<evidence type="ECO:0000313" key="14">
    <source>
        <dbReference type="EMBL" id="GFR43322.1"/>
    </source>
</evidence>
<evidence type="ECO:0000256" key="6">
    <source>
        <dbReference type="ARBA" id="ARBA00023242"/>
    </source>
</evidence>
<dbReference type="EC" id="2.5.1.25" evidence="2"/>
<evidence type="ECO:0000256" key="4">
    <source>
        <dbReference type="ARBA" id="ARBA00022691"/>
    </source>
</evidence>
<dbReference type="GO" id="GO:0008033">
    <property type="term" value="P:tRNA processing"/>
    <property type="evidence" value="ECO:0007669"/>
    <property type="project" value="UniProtKB-KW"/>
</dbReference>
<dbReference type="InterPro" id="IPR051521">
    <property type="entry name" value="tRNA_Mod/Golgi_Maint"/>
</dbReference>
<dbReference type="EMBL" id="BMAR01000005">
    <property type="protein sequence ID" value="GFR43322.1"/>
    <property type="molecule type" value="Genomic_DNA"/>
</dbReference>
<dbReference type="SMART" id="SM01144">
    <property type="entry name" value="DTW"/>
    <property type="match status" value="1"/>
</dbReference>
<evidence type="ECO:0000256" key="3">
    <source>
        <dbReference type="ARBA" id="ARBA00022679"/>
    </source>
</evidence>
<comment type="caution">
    <text evidence="14">The sequence shown here is derived from an EMBL/GenBank/DDBJ whole genome shotgun (WGS) entry which is preliminary data.</text>
</comment>
<evidence type="ECO:0000256" key="7">
    <source>
        <dbReference type="ARBA" id="ARBA00037050"/>
    </source>
</evidence>
<comment type="subcellular location">
    <subcellularLocation>
        <location evidence="1">Nucleus</location>
    </subcellularLocation>
</comment>
<dbReference type="PANTHER" id="PTHR15627">
    <property type="entry name" value="NATURAL KILLER CELL-SPECIFIC ANTIGEN KLIP1"/>
    <property type="match status" value="1"/>
</dbReference>
<dbReference type="GO" id="GO:0005634">
    <property type="term" value="C:nucleus"/>
    <property type="evidence" value="ECO:0007669"/>
    <property type="project" value="UniProtKB-SubCell"/>
</dbReference>